<feature type="compositionally biased region" description="Low complexity" evidence="1">
    <location>
        <begin position="395"/>
        <end position="412"/>
    </location>
</feature>
<gene>
    <name evidence="2" type="ORF">P2L57_26315</name>
</gene>
<dbReference type="Pfam" id="PF13830">
    <property type="entry name" value="DUF4192"/>
    <property type="match status" value="1"/>
</dbReference>
<dbReference type="RefSeq" id="WP_275818565.1">
    <property type="nucleotide sequence ID" value="NZ_BAAANM010000010.1"/>
</dbReference>
<reference evidence="2 3" key="1">
    <citation type="submission" date="2023-03" db="EMBL/GenBank/DDBJ databases">
        <title>Draft genome sequence of type strain Streptomyces ferralitis JCM 14344.</title>
        <authorList>
            <person name="Klaysubun C."/>
            <person name="Duangmal K."/>
        </authorList>
    </citation>
    <scope>NUCLEOTIDE SEQUENCE [LARGE SCALE GENOMIC DNA]</scope>
    <source>
        <strain evidence="2 3">JCM 14344</strain>
    </source>
</reference>
<organism evidence="2 3">
    <name type="scientific">Streptantibioticus ferralitis</name>
    <dbReference type="NCBI Taxonomy" id="236510"/>
    <lineage>
        <taxon>Bacteria</taxon>
        <taxon>Bacillati</taxon>
        <taxon>Actinomycetota</taxon>
        <taxon>Actinomycetes</taxon>
        <taxon>Kitasatosporales</taxon>
        <taxon>Streptomycetaceae</taxon>
        <taxon>Streptantibioticus</taxon>
    </lineage>
</organism>
<protein>
    <submittedName>
        <fullName evidence="2">DUF4192 domain-containing protein</fullName>
    </submittedName>
</protein>
<feature type="region of interest" description="Disordered" evidence="1">
    <location>
        <begin position="378"/>
        <end position="428"/>
    </location>
</feature>
<evidence type="ECO:0000313" key="2">
    <source>
        <dbReference type="EMBL" id="MDF2259100.1"/>
    </source>
</evidence>
<proteinExistence type="predicted"/>
<evidence type="ECO:0000256" key="1">
    <source>
        <dbReference type="SAM" id="MobiDB-lite"/>
    </source>
</evidence>
<dbReference type="EMBL" id="JARHTQ010000020">
    <property type="protein sequence ID" value="MDF2259100.1"/>
    <property type="molecule type" value="Genomic_DNA"/>
</dbReference>
<evidence type="ECO:0000313" key="3">
    <source>
        <dbReference type="Proteomes" id="UP001220022"/>
    </source>
</evidence>
<dbReference type="Proteomes" id="UP001220022">
    <property type="component" value="Unassembled WGS sequence"/>
</dbReference>
<name>A0ABT5Z5K6_9ACTN</name>
<keyword evidence="3" id="KW-1185">Reference proteome</keyword>
<comment type="caution">
    <text evidence="2">The sequence shown here is derived from an EMBL/GenBank/DDBJ whole genome shotgun (WGS) entry which is preliminary data.</text>
</comment>
<sequence length="428" mass="45632">MTQHIESSSSRPSREPRVTLRGPADLAEALPFLLGFHPDDSIVMVALHGARGRFGGRLRLGIPADPGEWRDVAAQLADCLVGGAGRSGRPDGIAVFLCQDPLPGESPQQAMERLRPLAQHLRTACGALDVPVLEALCVCDGRWWSYCCPDIGCCPPEGTRIPRDGTSVMAAAAAYAGIQVRGSLREMEARYAPLGAPRADPQEIALDQACAELVPRMLGDGDILTVREETLALAEVALQRFRTAPADSDDATGDAHDDALLDDVEAAAIILGLQDRETRDQAAEWMEGRDAAPALRLWRALARRCVGAYADHSAAPLTLAGWVCWSTGDEPAARVAFGRALDADPDYTFAKLLHRACNHGLDPEPLRQCLRQERGKRLTRAAANGRPTGPGTGPKGRPAADARPAARPGPRGRAARPARTKKGDDGGC</sequence>
<accession>A0ABT5Z5K6</accession>
<dbReference type="InterPro" id="IPR025447">
    <property type="entry name" value="DUF4192"/>
</dbReference>